<dbReference type="Pfam" id="PF03816">
    <property type="entry name" value="LytR_cpsA_psr"/>
    <property type="match status" value="1"/>
</dbReference>
<dbReference type="InterPro" id="IPR004474">
    <property type="entry name" value="LytR_CpsA_psr"/>
</dbReference>
<gene>
    <name evidence="5" type="ORF">FYJ74_01280</name>
</gene>
<accession>A0A6L5YB24</accession>
<feature type="domain" description="Cell envelope-related transcriptional attenuator" evidence="3">
    <location>
        <begin position="64"/>
        <end position="212"/>
    </location>
</feature>
<protein>
    <submittedName>
        <fullName evidence="5">LytR family transcriptional regulator</fullName>
    </submittedName>
</protein>
<sequence>MRRGSIILTVLIALAAFAVGATYRLYSLVTADVGEIKKTINFDERHGTVNVLVLGVDEVEAVHRSDTIILARIDIDRKTASIMSIPRDTRVSIKGRKQPQKLNHAYAFGGIELLRDTVINLTGVPVNYYLVLNYASFPKIVDAIGGVDIDVPRRMQYTDRAQNLHIDFAPGRRHMNGADGLKYVRFRHDSLGDIGRMKRQQEFAKAFLDKVRSPAILPRIPELIELVLAEIKTDIPVKTALQLAGQLKDMKLSNVRFFTMPGSTAYIDGLSYFVADLQRASQEMDPNSVLSADKDAKDRADPKDTDKPPAPKADAPAGGLPGDLSGIVSRFREPIAILNGTGTPGLGKQVTTLFERAGIAVAFTGNAKHADFRYCLVQYPEKGDPDLAKDLARLCGISEGLVRKANITYPAALVLGKNNSKDVMARIEALLAKRQ</sequence>
<dbReference type="Pfam" id="PF13399">
    <property type="entry name" value="LytR_C"/>
    <property type="match status" value="1"/>
</dbReference>
<dbReference type="Gene3D" id="3.30.70.2390">
    <property type="match status" value="1"/>
</dbReference>
<evidence type="ECO:0000256" key="2">
    <source>
        <dbReference type="SAM" id="MobiDB-lite"/>
    </source>
</evidence>
<evidence type="ECO:0000259" key="4">
    <source>
        <dbReference type="Pfam" id="PF13399"/>
    </source>
</evidence>
<keyword evidence="6" id="KW-1185">Reference proteome</keyword>
<dbReference type="PANTHER" id="PTHR33392">
    <property type="entry name" value="POLYISOPRENYL-TEICHOIC ACID--PEPTIDOGLYCAN TEICHOIC ACID TRANSFERASE TAGU"/>
    <property type="match status" value="1"/>
</dbReference>
<dbReference type="NCBIfam" id="TIGR00350">
    <property type="entry name" value="lytR_cpsA_psr"/>
    <property type="match status" value="1"/>
</dbReference>
<dbReference type="InterPro" id="IPR050922">
    <property type="entry name" value="LytR/CpsA/Psr_CW_biosynth"/>
</dbReference>
<dbReference type="Proteomes" id="UP000473699">
    <property type="component" value="Unassembled WGS sequence"/>
</dbReference>
<feature type="region of interest" description="Disordered" evidence="2">
    <location>
        <begin position="284"/>
        <end position="320"/>
    </location>
</feature>
<dbReference type="InterPro" id="IPR027381">
    <property type="entry name" value="LytR/CpsA/Psr_C"/>
</dbReference>
<reference evidence="5 6" key="1">
    <citation type="submission" date="2019-08" db="EMBL/GenBank/DDBJ databases">
        <title>In-depth cultivation of the pig gut microbiome towards novel bacterial diversity and tailored functional studies.</title>
        <authorList>
            <person name="Wylensek D."/>
            <person name="Hitch T.C.A."/>
            <person name="Clavel T."/>
        </authorList>
    </citation>
    <scope>NUCLEOTIDE SEQUENCE [LARGE SCALE GENOMIC DNA]</scope>
    <source>
        <strain evidence="5 6">SM-530-WT-4B</strain>
    </source>
</reference>
<comment type="similarity">
    <text evidence="1">Belongs to the LytR/CpsA/Psr (LCP) family.</text>
</comment>
<feature type="domain" description="LytR/CpsA/Psr regulator C-terminal" evidence="4">
    <location>
        <begin position="335"/>
        <end position="417"/>
    </location>
</feature>
<name>A0A6L5YB24_9BACT</name>
<evidence type="ECO:0000256" key="1">
    <source>
        <dbReference type="ARBA" id="ARBA00006068"/>
    </source>
</evidence>
<dbReference type="PANTHER" id="PTHR33392:SF6">
    <property type="entry name" value="POLYISOPRENYL-TEICHOIC ACID--PEPTIDOGLYCAN TEICHOIC ACID TRANSFERASE TAGU"/>
    <property type="match status" value="1"/>
</dbReference>
<feature type="compositionally biased region" description="Basic and acidic residues" evidence="2">
    <location>
        <begin position="292"/>
        <end position="309"/>
    </location>
</feature>
<dbReference type="RefSeq" id="WP_154527810.1">
    <property type="nucleotide sequence ID" value="NZ_VUNH01000001.1"/>
</dbReference>
<comment type="caution">
    <text evidence="5">The sequence shown here is derived from an EMBL/GenBank/DDBJ whole genome shotgun (WGS) entry which is preliminary data.</text>
</comment>
<evidence type="ECO:0000313" key="5">
    <source>
        <dbReference type="EMBL" id="MST54687.1"/>
    </source>
</evidence>
<proteinExistence type="inferred from homology"/>
<dbReference type="AlphaFoldDB" id="A0A6L5YB24"/>
<dbReference type="Gene3D" id="3.40.630.190">
    <property type="entry name" value="LCP protein"/>
    <property type="match status" value="1"/>
</dbReference>
<dbReference type="EMBL" id="VUNH01000001">
    <property type="protein sequence ID" value="MST54687.1"/>
    <property type="molecule type" value="Genomic_DNA"/>
</dbReference>
<evidence type="ECO:0000313" key="6">
    <source>
        <dbReference type="Proteomes" id="UP000473699"/>
    </source>
</evidence>
<organism evidence="5 6">
    <name type="scientific">Pyramidobacter porci</name>
    <dbReference type="NCBI Taxonomy" id="2605789"/>
    <lineage>
        <taxon>Bacteria</taxon>
        <taxon>Thermotogati</taxon>
        <taxon>Synergistota</taxon>
        <taxon>Synergistia</taxon>
        <taxon>Synergistales</taxon>
        <taxon>Dethiosulfovibrionaceae</taxon>
        <taxon>Pyramidobacter</taxon>
    </lineage>
</organism>
<evidence type="ECO:0000259" key="3">
    <source>
        <dbReference type="Pfam" id="PF03816"/>
    </source>
</evidence>